<feature type="compositionally biased region" description="Polar residues" evidence="1">
    <location>
        <begin position="2028"/>
        <end position="2038"/>
    </location>
</feature>
<feature type="region of interest" description="Disordered" evidence="1">
    <location>
        <begin position="688"/>
        <end position="723"/>
    </location>
</feature>
<feature type="region of interest" description="Disordered" evidence="1">
    <location>
        <begin position="1675"/>
        <end position="1728"/>
    </location>
</feature>
<feature type="domain" description="Reverse transcriptase" evidence="2">
    <location>
        <begin position="1"/>
        <end position="226"/>
    </location>
</feature>
<dbReference type="InterPro" id="IPR000477">
    <property type="entry name" value="RT_dom"/>
</dbReference>
<feature type="compositionally biased region" description="Basic and acidic residues" evidence="1">
    <location>
        <begin position="1708"/>
        <end position="1728"/>
    </location>
</feature>
<dbReference type="Pfam" id="PF00075">
    <property type="entry name" value="RNase_H"/>
    <property type="match status" value="1"/>
</dbReference>
<dbReference type="PROSITE" id="PS50888">
    <property type="entry name" value="BHLH"/>
    <property type="match status" value="1"/>
</dbReference>
<name>A0A1I8I929_9PLAT</name>
<dbReference type="Gene3D" id="4.10.280.10">
    <property type="entry name" value="Helix-loop-helix DNA-binding domain"/>
    <property type="match status" value="1"/>
</dbReference>
<dbReference type="GO" id="GO:0046983">
    <property type="term" value="F:protein dimerization activity"/>
    <property type="evidence" value="ECO:0007669"/>
    <property type="project" value="InterPro"/>
</dbReference>
<dbReference type="InterPro" id="IPR011598">
    <property type="entry name" value="bHLH_dom"/>
</dbReference>
<dbReference type="GO" id="GO:0004523">
    <property type="term" value="F:RNA-DNA hybrid ribonuclease activity"/>
    <property type="evidence" value="ECO:0007669"/>
    <property type="project" value="InterPro"/>
</dbReference>
<dbReference type="WBParaSite" id="maker-uti_cns_0010883-snap-gene-0.2-mRNA-1">
    <property type="protein sequence ID" value="maker-uti_cns_0010883-snap-gene-0.2-mRNA-1"/>
    <property type="gene ID" value="maker-uti_cns_0010883-snap-gene-0.2"/>
</dbReference>
<evidence type="ECO:0000313" key="5">
    <source>
        <dbReference type="Proteomes" id="UP000095280"/>
    </source>
</evidence>
<dbReference type="Gene3D" id="3.30.420.10">
    <property type="entry name" value="Ribonuclease H-like superfamily/Ribonuclease H"/>
    <property type="match status" value="1"/>
</dbReference>
<feature type="domain" description="RNase H type-1" evidence="3">
    <location>
        <begin position="411"/>
        <end position="544"/>
    </location>
</feature>
<dbReference type="SUPFAM" id="SSF53098">
    <property type="entry name" value="Ribonuclease H-like"/>
    <property type="match status" value="1"/>
</dbReference>
<dbReference type="GO" id="GO:0003676">
    <property type="term" value="F:nucleic acid binding"/>
    <property type="evidence" value="ECO:0007669"/>
    <property type="project" value="InterPro"/>
</dbReference>
<reference evidence="6" key="1">
    <citation type="submission" date="2016-11" db="UniProtKB">
        <authorList>
            <consortium name="WormBaseParasite"/>
        </authorList>
    </citation>
    <scope>IDENTIFICATION</scope>
</reference>
<accession>A0A1I8I929</accession>
<feature type="region of interest" description="Disordered" evidence="1">
    <location>
        <begin position="2027"/>
        <end position="2048"/>
    </location>
</feature>
<evidence type="ECO:0000259" key="3">
    <source>
        <dbReference type="PROSITE" id="PS50879"/>
    </source>
</evidence>
<keyword evidence="5" id="KW-1185">Reference proteome</keyword>
<dbReference type="PROSITE" id="PS50878">
    <property type="entry name" value="RT_POL"/>
    <property type="match status" value="1"/>
</dbReference>
<feature type="compositionally biased region" description="Polar residues" evidence="1">
    <location>
        <begin position="1929"/>
        <end position="1942"/>
    </location>
</feature>
<evidence type="ECO:0000259" key="2">
    <source>
        <dbReference type="PROSITE" id="PS50878"/>
    </source>
</evidence>
<dbReference type="InterPro" id="IPR043502">
    <property type="entry name" value="DNA/RNA_pol_sf"/>
</dbReference>
<feature type="compositionally biased region" description="Polar residues" evidence="1">
    <location>
        <begin position="703"/>
        <end position="719"/>
    </location>
</feature>
<dbReference type="PANTHER" id="PTHR33332">
    <property type="entry name" value="REVERSE TRANSCRIPTASE DOMAIN-CONTAINING PROTEIN"/>
    <property type="match status" value="1"/>
</dbReference>
<dbReference type="InterPro" id="IPR036638">
    <property type="entry name" value="HLH_DNA-bd_sf"/>
</dbReference>
<evidence type="ECO:0000313" key="6">
    <source>
        <dbReference type="WBParaSite" id="maker-uti_cns_0010883-snap-gene-0.2-mRNA-1"/>
    </source>
</evidence>
<proteinExistence type="predicted"/>
<dbReference type="InterPro" id="IPR036397">
    <property type="entry name" value="RNaseH_sf"/>
</dbReference>
<dbReference type="Pfam" id="PF00010">
    <property type="entry name" value="HLH"/>
    <property type="match status" value="1"/>
</dbReference>
<feature type="compositionally biased region" description="Polar residues" evidence="1">
    <location>
        <begin position="1972"/>
        <end position="1983"/>
    </location>
</feature>
<dbReference type="CDD" id="cd09276">
    <property type="entry name" value="Rnase_HI_RT_non_LTR"/>
    <property type="match status" value="1"/>
</dbReference>
<feature type="region of interest" description="Disordered" evidence="1">
    <location>
        <begin position="1923"/>
        <end position="1946"/>
    </location>
</feature>
<dbReference type="SUPFAM" id="SSF56672">
    <property type="entry name" value="DNA/RNA polymerases"/>
    <property type="match status" value="1"/>
</dbReference>
<dbReference type="InterPro" id="IPR002156">
    <property type="entry name" value="RNaseH_domain"/>
</dbReference>
<dbReference type="InterPro" id="IPR012337">
    <property type="entry name" value="RNaseH-like_sf"/>
</dbReference>
<sequence length="2369" mass="257417">PNVRQDALVGVNLVQRVHHGFKALNAAVLADLAALADVAGLALLVNGEQAAQDDVTWQGQLSLAVQQSETDAGRPDSAGAAAAAAEKDQSSPAEAGCGAHLHFFSSLSAPVQKGGPQGGVLTPVLWNMVMDELLCSDLHDPILKVGYADDVTAICAGPSVDTIRDLLQGFLGRAERWANQCGLRLSESKTTAVMFTNKLLWTIKPLTLYGKNISMEKQVRCLGLTLDHRLNWTPHIQTKAKKALAVLAQIRRAVGTTWGLTPRKLWWIYTAIIRPSISYASLVWASGLSVKSNLDALYKIQGRACRMTMGAPPSTPFEGMNAFLCAPPLDIYIKGEAAKSTRRLLDAGVAFKKVRAFKKRSLIPHSDLCLKALEECGGLNILTDSIPATLLLSQRYKVTIQPRHEASDSWSDSEVHCYTDGSMRHGLSGFGACVFFKGEVVWSYSQHTGLNSSVFQSEVLAISSCAAELRRRQLSGRKFIFHSDSQAALRALCRSTASSRSVLDCNTQLNGLALGNQVELRWIPGHAGFLGNERADLLAKAGSAGALLGRAREPPSPPRLNRRDLRAVSMALSGHGCFSRHRFLQGQVPEERCPFCRSGSENAEHFICHCPVFTRARLTHLGPNPVLSDVCRPESIPLLARYLRDTGRADFFPTVGGPRCRRDRRVPLSDITSTEVIGRQGLAEWAVSSASSLHPPDAPGPLQLSQSPDGRPKTGQSPGVSKPSFYTGAVIQCRVGHSLHVVADLEGGAQPSGPRSRGAVQLLTTRKLRRPSISTSAQNRSLDVVQHAEHDGPLRLRTAGREGEIVGVAKHAEPPLRLTSTHASPRNKSDIFVRLVSQYIAIMRRSQLLWHVVRTEHLWEHRLDDRVECLLGIYEDDNQDPLACLCFLDDSVKSQDLRHCAAMGPEAVRLRTQHPVEQLRSAGLKADASMLLKPCGARLLRNCDDLRRGPFVGCLLAEKHAIHHSGDDLAGHTVDAQRLVGHLVRTQRFPARLKLSSAGNGISGGSVRLSGGGGWRRVDNGGEERPQSRLPGLAKCAAFAPIGPSGRDGPNGVINSSLLALQTDSRQGLLCLVGWSPAQTESPALPSLAESRGRLAIPAAPAGPVASAGLLVPRRLDAAHTSAYSAPPRLPCPASLGSPPALRCCRSHAPQTVSQVDFDNIVLFVFSQSLSFFPDMVHDGLRNRRSQYVCSLRMGDPKLARAPEFLNLVGANDLIQTTLTSARSTNSVLMKRPHTTHMEQEECYCYSRAEPSRRAAVRAQVSRRSTADNAEAPSPVYQHLGKNRSLDVVQHAEHDGPLRLRTAGREGEIVGVAKHAEPPLRLTSTHASPRNKSDIFVRLVSQYIAIMRRSQLLWHVVRTEHLWEHRLDDRVECLLGIYEDDNQDPLACLCFLDDSVKSQDLRHCAAMGPEAVRLRTQHPVEQLRSAGLKADASMLLKPCGARLLRNCDDLRRGPFVGCLLAEKHAIHHSGDDLAGHTVDAQRLVGHLVRTQRFPARLKLSSAGNGISGGSVRLSGGGGWRRVDNGGEERPQSRLPGLAKCAAFAPSEPSGPAAETARMASSTAACWRCRQTAAKASSASWVGRLLKRSLQLFPRLPNRGVVLPSRLLPLGRSHQRDCLFRGGSNCSAHLRVLGTSTLAMSCLSRKPSSAPVLPFSRGLWCPPPLLTAHPVPSGDKKSHFLHHGRSRCRTDRRTTLTGPTPLPVGWQEARTRRTGERSGREAGCRTRSSRGDREMQRQLCWSSASLVRRPDLHTPSTHTGSNPVQCGHSDTSQQTCGRLSRLPPCQAQVCIGPNIVALLAVSQARSTAGSDGFNHRLPQLSPLAVRQRFGLEDSLHQTEGHPGKSSVPLEIDEEKLSLSDMPDELFKKVRRSVGLIGNSQKGDPYHGSEKRSRREIANCNERRRMQSINSGFESLKTLLPTEDGEKLSKQQEQNPNQSQSIAVSSEHRPCSTEAARCLLQQQQPQPAVMISPFTPQDTSQPADRQQQQQQQPIDDEDAAEKDSNLSLSSQRLVVVDLAAAAAAAAVESSPHSAAGSSDPDSPGQCRPRAIPHKYLHRPQVVQANREIRSFDRSRGRRRGVAAVGHDADPGNGLHGRLHIVDPTWAVLDEHEDLRWNHTVKIAPRQQATLTLEPKTITKVVMEQTQMQIAVSRTLSSRLDLGSVKGVVDADPNFLGIVQRLHVNGASFPGEENSENEQKSCSFECVNSLGTSAGGPARIGQVTINGQPLTGRGRAVGASRQALRKFTDTEPTASRMPTADTLITAVRLPLLIDSSLRITRGASTGGAPSGVQNRAYLASRPNVSLHNAGVEHEVVELDGAIEALRPLPVRAGLRQVQVGVGKAELNPHVLRAVGAKLMDLWNYLPAFILRR</sequence>
<evidence type="ECO:0000259" key="4">
    <source>
        <dbReference type="PROSITE" id="PS50888"/>
    </source>
</evidence>
<feature type="domain" description="BHLH" evidence="4">
    <location>
        <begin position="1891"/>
        <end position="1946"/>
    </location>
</feature>
<dbReference type="Proteomes" id="UP000095280">
    <property type="component" value="Unplaced"/>
</dbReference>
<protein>
    <submittedName>
        <fullName evidence="6">Reverse transcriptase domain-containing protein</fullName>
    </submittedName>
</protein>
<dbReference type="GO" id="GO:0006259">
    <property type="term" value="P:DNA metabolic process"/>
    <property type="evidence" value="ECO:0007669"/>
    <property type="project" value="UniProtKB-ARBA"/>
</dbReference>
<organism evidence="5 6">
    <name type="scientific">Macrostomum lignano</name>
    <dbReference type="NCBI Taxonomy" id="282301"/>
    <lineage>
        <taxon>Eukaryota</taxon>
        <taxon>Metazoa</taxon>
        <taxon>Spiralia</taxon>
        <taxon>Lophotrochozoa</taxon>
        <taxon>Platyhelminthes</taxon>
        <taxon>Rhabditophora</taxon>
        <taxon>Macrostomorpha</taxon>
        <taxon>Macrostomida</taxon>
        <taxon>Macrostomidae</taxon>
        <taxon>Macrostomum</taxon>
    </lineage>
</organism>
<feature type="region of interest" description="Disordered" evidence="1">
    <location>
        <begin position="67"/>
        <end position="93"/>
    </location>
</feature>
<dbReference type="PROSITE" id="PS50879">
    <property type="entry name" value="RNASE_H_1"/>
    <property type="match status" value="1"/>
</dbReference>
<evidence type="ECO:0000256" key="1">
    <source>
        <dbReference type="SAM" id="MobiDB-lite"/>
    </source>
</evidence>
<dbReference type="SUPFAM" id="SSF47459">
    <property type="entry name" value="HLH, helix-loop-helix DNA-binding domain"/>
    <property type="match status" value="1"/>
</dbReference>
<dbReference type="Pfam" id="PF00078">
    <property type="entry name" value="RVT_1"/>
    <property type="match status" value="1"/>
</dbReference>
<feature type="region of interest" description="Disordered" evidence="1">
    <location>
        <begin position="1968"/>
        <end position="2003"/>
    </location>
</feature>